<keyword evidence="2 6" id="KW-0489">Methyltransferase</keyword>
<dbReference type="PANTHER" id="PTHR10629">
    <property type="entry name" value="CYTOSINE-SPECIFIC METHYLTRANSFERASE"/>
    <property type="match status" value="1"/>
</dbReference>
<keyword evidence="8" id="KW-1185">Reference proteome</keyword>
<name>A0ABS4U3M7_9PSEU</name>
<evidence type="ECO:0000256" key="4">
    <source>
        <dbReference type="ARBA" id="ARBA00022691"/>
    </source>
</evidence>
<comment type="similarity">
    <text evidence="6">Belongs to the class I-like SAM-binding methyltransferase superfamily. C5-methyltransferase family.</text>
</comment>
<keyword evidence="4 6" id="KW-0949">S-adenosyl-L-methionine</keyword>
<dbReference type="SUPFAM" id="SSF53335">
    <property type="entry name" value="S-adenosyl-L-methionine-dependent methyltransferases"/>
    <property type="match status" value="1"/>
</dbReference>
<feature type="active site" evidence="6">
    <location>
        <position position="47"/>
    </location>
</feature>
<evidence type="ECO:0000313" key="7">
    <source>
        <dbReference type="EMBL" id="MBP2331263.1"/>
    </source>
</evidence>
<dbReference type="Gene3D" id="3.40.50.150">
    <property type="entry name" value="Vaccinia Virus protein VP39"/>
    <property type="match status" value="1"/>
</dbReference>
<comment type="caution">
    <text evidence="7">The sequence shown here is derived from an EMBL/GenBank/DDBJ whole genome shotgun (WGS) entry which is preliminary data.</text>
</comment>
<dbReference type="GO" id="GO:0003886">
    <property type="term" value="F:DNA (cytosine-5-)-methyltransferase activity"/>
    <property type="evidence" value="ECO:0007669"/>
    <property type="project" value="UniProtKB-EC"/>
</dbReference>
<dbReference type="PANTHER" id="PTHR10629:SF52">
    <property type="entry name" value="DNA (CYTOSINE-5)-METHYLTRANSFERASE 1"/>
    <property type="match status" value="1"/>
</dbReference>
<dbReference type="EC" id="2.1.1.37" evidence="1"/>
<keyword evidence="5" id="KW-0680">Restriction system</keyword>
<dbReference type="GO" id="GO:0032259">
    <property type="term" value="P:methylation"/>
    <property type="evidence" value="ECO:0007669"/>
    <property type="project" value="UniProtKB-KW"/>
</dbReference>
<dbReference type="InterPro" id="IPR029063">
    <property type="entry name" value="SAM-dependent_MTases_sf"/>
</dbReference>
<dbReference type="InterPro" id="IPR001525">
    <property type="entry name" value="C5_MeTfrase"/>
</dbReference>
<evidence type="ECO:0000256" key="3">
    <source>
        <dbReference type="ARBA" id="ARBA00022679"/>
    </source>
</evidence>
<reference evidence="7 8" key="1">
    <citation type="submission" date="2021-03" db="EMBL/GenBank/DDBJ databases">
        <title>Sequencing the genomes of 1000 actinobacteria strains.</title>
        <authorList>
            <person name="Klenk H.-P."/>
        </authorList>
    </citation>
    <scope>NUCLEOTIDE SEQUENCE [LARGE SCALE GENOMIC DNA]</scope>
    <source>
        <strain evidence="7 8">DSM 46670</strain>
    </source>
</reference>
<sequence>MLGVDISLDACRTAMAAGHARVVADVATFPLEPLVGRVEGAILSPPCKDWSSTGTLAGYAGETGHLLREPLRWCLMLRPLWTAWECTPNKPVRARFAADAEVLQRAGYDVWTGVLNAEDYGVPSTRKRAILVAHRGRTVGPPTPTLGGPASMAHALGWDGAELVSNYGTGGDAQRRGRRPMHMPAFTMTGKCGRNKWAWPDGTTRPLSIDEAAQLQSFRPNYPWHGGSTSQQQQVGDAVPPLLAAAILRPLINNESSAAA</sequence>
<evidence type="ECO:0000256" key="6">
    <source>
        <dbReference type="PROSITE-ProRule" id="PRU01016"/>
    </source>
</evidence>
<dbReference type="Pfam" id="PF00145">
    <property type="entry name" value="DNA_methylase"/>
    <property type="match status" value="2"/>
</dbReference>
<evidence type="ECO:0000256" key="5">
    <source>
        <dbReference type="ARBA" id="ARBA00022747"/>
    </source>
</evidence>
<dbReference type="Gene3D" id="3.90.120.10">
    <property type="entry name" value="DNA Methylase, subunit A, domain 2"/>
    <property type="match status" value="1"/>
</dbReference>
<keyword evidence="3 6" id="KW-0808">Transferase</keyword>
<evidence type="ECO:0000256" key="1">
    <source>
        <dbReference type="ARBA" id="ARBA00011975"/>
    </source>
</evidence>
<accession>A0ABS4U3M7</accession>
<dbReference type="PROSITE" id="PS51679">
    <property type="entry name" value="SAM_MT_C5"/>
    <property type="match status" value="1"/>
</dbReference>
<evidence type="ECO:0000313" key="8">
    <source>
        <dbReference type="Proteomes" id="UP001519332"/>
    </source>
</evidence>
<dbReference type="InterPro" id="IPR050390">
    <property type="entry name" value="C5-Methyltransferase"/>
</dbReference>
<proteinExistence type="inferred from homology"/>
<gene>
    <name evidence="7" type="ORF">JOF56_011648</name>
</gene>
<organism evidence="7 8">
    <name type="scientific">Kibdelosporangium banguiense</name>
    <dbReference type="NCBI Taxonomy" id="1365924"/>
    <lineage>
        <taxon>Bacteria</taxon>
        <taxon>Bacillati</taxon>
        <taxon>Actinomycetota</taxon>
        <taxon>Actinomycetes</taxon>
        <taxon>Pseudonocardiales</taxon>
        <taxon>Pseudonocardiaceae</taxon>
        <taxon>Kibdelosporangium</taxon>
    </lineage>
</organism>
<evidence type="ECO:0000256" key="2">
    <source>
        <dbReference type="ARBA" id="ARBA00022603"/>
    </source>
</evidence>
<protein>
    <recommendedName>
        <fullName evidence="1">DNA (cytosine-5-)-methyltransferase</fullName>
        <ecNumber evidence="1">2.1.1.37</ecNumber>
    </recommendedName>
</protein>
<dbReference type="Proteomes" id="UP001519332">
    <property type="component" value="Unassembled WGS sequence"/>
</dbReference>
<dbReference type="EMBL" id="JAGINW010000001">
    <property type="protein sequence ID" value="MBP2331263.1"/>
    <property type="molecule type" value="Genomic_DNA"/>
</dbReference>